<evidence type="ECO:0000313" key="6">
    <source>
        <dbReference type="EMBL" id="KAJ5396493.1"/>
    </source>
</evidence>
<gene>
    <name evidence="6" type="ORF">N7509_004606</name>
</gene>
<keyword evidence="2" id="KW-0238">DNA-binding</keyword>
<dbReference type="GO" id="GO:0003677">
    <property type="term" value="F:DNA binding"/>
    <property type="evidence" value="ECO:0007669"/>
    <property type="project" value="UniProtKB-KW"/>
</dbReference>
<protein>
    <recommendedName>
        <fullName evidence="8">Zn(2)-C6 fungal-type domain-containing protein</fullName>
    </recommendedName>
</protein>
<feature type="region of interest" description="Disordered" evidence="5">
    <location>
        <begin position="131"/>
        <end position="165"/>
    </location>
</feature>
<dbReference type="GO" id="GO:0000981">
    <property type="term" value="F:DNA-binding transcription factor activity, RNA polymerase II-specific"/>
    <property type="evidence" value="ECO:0007669"/>
    <property type="project" value="InterPro"/>
</dbReference>
<comment type="caution">
    <text evidence="6">The sequence shown here is derived from an EMBL/GenBank/DDBJ whole genome shotgun (WGS) entry which is preliminary data.</text>
</comment>
<feature type="compositionally biased region" description="Acidic residues" evidence="5">
    <location>
        <begin position="131"/>
        <end position="153"/>
    </location>
</feature>
<dbReference type="Proteomes" id="UP001147747">
    <property type="component" value="Unassembled WGS sequence"/>
</dbReference>
<evidence type="ECO:0000256" key="3">
    <source>
        <dbReference type="ARBA" id="ARBA00023163"/>
    </source>
</evidence>
<keyword evidence="1" id="KW-0805">Transcription regulation</keyword>
<sequence>METTPRELRKLKGPQGVQKSTASHSHSHNQDKRMACQACYERKKRCIPAPPYHRCKYCCQENQRCVPRERVNRAVDEGEVKTRKNQIQNTLDSQFPRNAYNLPLPRGIDHEIPRWAAVYSMFAEVMNLIPPEEEDDDDDDDASTENSNTEEDSSTTGDQGDNNAVDSAAPEILNALGLPAQNMATGRSCDFSPLDKDFQIPASGHFHEGFTMYDMDALLRF</sequence>
<dbReference type="EMBL" id="JAPZBU010000006">
    <property type="protein sequence ID" value="KAJ5396493.1"/>
    <property type="molecule type" value="Genomic_DNA"/>
</dbReference>
<dbReference type="AlphaFoldDB" id="A0A9W9W0W3"/>
<evidence type="ECO:0008006" key="8">
    <source>
        <dbReference type="Google" id="ProtNLM"/>
    </source>
</evidence>
<feature type="compositionally biased region" description="Basic and acidic residues" evidence="5">
    <location>
        <begin position="1"/>
        <end position="10"/>
    </location>
</feature>
<keyword evidence="4" id="KW-0539">Nucleus</keyword>
<name>A0A9W9W0W3_9EURO</name>
<dbReference type="RefSeq" id="XP_056488545.1">
    <property type="nucleotide sequence ID" value="XM_056629243.1"/>
</dbReference>
<feature type="region of interest" description="Disordered" evidence="5">
    <location>
        <begin position="1"/>
        <end position="30"/>
    </location>
</feature>
<dbReference type="OrthoDB" id="4369843at2759"/>
<evidence type="ECO:0000256" key="5">
    <source>
        <dbReference type="SAM" id="MobiDB-lite"/>
    </source>
</evidence>
<dbReference type="InterPro" id="IPR036864">
    <property type="entry name" value="Zn2-C6_fun-type_DNA-bd_sf"/>
</dbReference>
<evidence type="ECO:0000313" key="7">
    <source>
        <dbReference type="Proteomes" id="UP001147747"/>
    </source>
</evidence>
<evidence type="ECO:0000256" key="1">
    <source>
        <dbReference type="ARBA" id="ARBA00023015"/>
    </source>
</evidence>
<organism evidence="6 7">
    <name type="scientific">Penicillium cosmopolitanum</name>
    <dbReference type="NCBI Taxonomy" id="1131564"/>
    <lineage>
        <taxon>Eukaryota</taxon>
        <taxon>Fungi</taxon>
        <taxon>Dikarya</taxon>
        <taxon>Ascomycota</taxon>
        <taxon>Pezizomycotina</taxon>
        <taxon>Eurotiomycetes</taxon>
        <taxon>Eurotiomycetidae</taxon>
        <taxon>Eurotiales</taxon>
        <taxon>Aspergillaceae</taxon>
        <taxon>Penicillium</taxon>
    </lineage>
</organism>
<evidence type="ECO:0000256" key="2">
    <source>
        <dbReference type="ARBA" id="ARBA00023125"/>
    </source>
</evidence>
<accession>A0A9W9W0W3</accession>
<keyword evidence="3" id="KW-0804">Transcription</keyword>
<proteinExistence type="predicted"/>
<reference evidence="6" key="2">
    <citation type="journal article" date="2023" name="IMA Fungus">
        <title>Comparative genomic study of the Penicillium genus elucidates a diverse pangenome and 15 lateral gene transfer events.</title>
        <authorList>
            <person name="Petersen C."/>
            <person name="Sorensen T."/>
            <person name="Nielsen M.R."/>
            <person name="Sondergaard T.E."/>
            <person name="Sorensen J.L."/>
            <person name="Fitzpatrick D.A."/>
            <person name="Frisvad J.C."/>
            <person name="Nielsen K.L."/>
        </authorList>
    </citation>
    <scope>NUCLEOTIDE SEQUENCE</scope>
    <source>
        <strain evidence="6">IBT 29677</strain>
    </source>
</reference>
<keyword evidence="7" id="KW-1185">Reference proteome</keyword>
<dbReference type="SUPFAM" id="SSF57701">
    <property type="entry name" value="Zn2/Cys6 DNA-binding domain"/>
    <property type="match status" value="1"/>
</dbReference>
<dbReference type="GO" id="GO:0008270">
    <property type="term" value="F:zinc ion binding"/>
    <property type="evidence" value="ECO:0007669"/>
    <property type="project" value="InterPro"/>
</dbReference>
<dbReference type="GeneID" id="81368223"/>
<reference evidence="6" key="1">
    <citation type="submission" date="2022-12" db="EMBL/GenBank/DDBJ databases">
        <authorList>
            <person name="Petersen C."/>
        </authorList>
    </citation>
    <scope>NUCLEOTIDE SEQUENCE</scope>
    <source>
        <strain evidence="6">IBT 29677</strain>
    </source>
</reference>
<evidence type="ECO:0000256" key="4">
    <source>
        <dbReference type="ARBA" id="ARBA00023242"/>
    </source>
</evidence>